<accession>A0A8C3PST5</accession>
<dbReference type="Proteomes" id="UP000694419">
    <property type="component" value="Unplaced"/>
</dbReference>
<sequence length="303" mass="33939">MEPPRESSIFPPHPCYIPGYEGYVPQFNYRFGETYGKTTYRLLTDPGVRKSPRSVLAPLHKQKFIEDFSETKHGVQAYLPGRYLRGCATAHCLLSASGKITPSILSLQRRAGGPRRPPRPRPQRGPMVPTFAGSRNPPTFPSGAGRRGVSESLDGLGCGDPKDDARPGAALRPRGRSSQRLPPAPWGERLSKELLYVGFSISFAAKSQHVSWVTTKWFKMNPTLGGVCVFLFVFQFLQRNPVCSFGKRLPHTYWPNYRIYTSAGLIPSYTGFVPDLRHTYALTYGNGTRKVYQKQQKRRACAL</sequence>
<dbReference type="PANTHER" id="PTHR47299">
    <property type="entry name" value="PROTEIN FAM166A"/>
    <property type="match status" value="1"/>
</dbReference>
<evidence type="ECO:0000256" key="5">
    <source>
        <dbReference type="ARBA" id="ARBA00035661"/>
    </source>
</evidence>
<reference evidence="8" key="2">
    <citation type="submission" date="2025-09" db="UniProtKB">
        <authorList>
            <consortium name="Ensembl"/>
        </authorList>
    </citation>
    <scope>IDENTIFICATION</scope>
</reference>
<feature type="domain" description="Ciliary microtubule inner protein 2A-C-like" evidence="7">
    <location>
        <begin position="264"/>
        <end position="295"/>
    </location>
</feature>
<evidence type="ECO:0000256" key="6">
    <source>
        <dbReference type="SAM" id="MobiDB-lite"/>
    </source>
</evidence>
<dbReference type="InterPro" id="IPR052683">
    <property type="entry name" value="CIMIP2A"/>
</dbReference>
<protein>
    <recommendedName>
        <fullName evidence="7">Ciliary microtubule inner protein 2A-C-like domain-containing protein</fullName>
    </recommendedName>
</protein>
<organism evidence="8 9">
    <name type="scientific">Calidris pygmaea</name>
    <name type="common">Spoon-billed sandpiper</name>
    <dbReference type="NCBI Taxonomy" id="425635"/>
    <lineage>
        <taxon>Eukaryota</taxon>
        <taxon>Metazoa</taxon>
        <taxon>Chordata</taxon>
        <taxon>Craniata</taxon>
        <taxon>Vertebrata</taxon>
        <taxon>Euteleostomi</taxon>
        <taxon>Archelosauria</taxon>
        <taxon>Archosauria</taxon>
        <taxon>Dinosauria</taxon>
        <taxon>Saurischia</taxon>
        <taxon>Theropoda</taxon>
        <taxon>Coelurosauria</taxon>
        <taxon>Aves</taxon>
        <taxon>Neognathae</taxon>
        <taxon>Neoaves</taxon>
        <taxon>Charadriiformes</taxon>
        <taxon>Scolopacidae</taxon>
        <taxon>Calidris</taxon>
    </lineage>
</organism>
<dbReference type="GO" id="GO:0015630">
    <property type="term" value="C:microtubule cytoskeleton"/>
    <property type="evidence" value="ECO:0007669"/>
    <property type="project" value="UniProtKB-ARBA"/>
</dbReference>
<evidence type="ECO:0000256" key="4">
    <source>
        <dbReference type="ARBA" id="ARBA00023273"/>
    </source>
</evidence>
<dbReference type="PANTHER" id="PTHR47299:SF1">
    <property type="entry name" value="PROTEIN FAM166A"/>
    <property type="match status" value="1"/>
</dbReference>
<dbReference type="AlphaFoldDB" id="A0A8C3PST5"/>
<feature type="region of interest" description="Disordered" evidence="6">
    <location>
        <begin position="104"/>
        <end position="185"/>
    </location>
</feature>
<evidence type="ECO:0000256" key="1">
    <source>
        <dbReference type="ARBA" id="ARBA00004430"/>
    </source>
</evidence>
<dbReference type="GO" id="GO:0005634">
    <property type="term" value="C:nucleus"/>
    <property type="evidence" value="ECO:0007669"/>
    <property type="project" value="TreeGrafter"/>
</dbReference>
<proteinExistence type="inferred from homology"/>
<comment type="subcellular location">
    <subcellularLocation>
        <location evidence="1">Cytoplasm</location>
        <location evidence="1">Cytoskeleton</location>
        <location evidence="1">Cilium axoneme</location>
    </subcellularLocation>
</comment>
<reference evidence="8" key="1">
    <citation type="submission" date="2025-08" db="UniProtKB">
        <authorList>
            <consortium name="Ensembl"/>
        </authorList>
    </citation>
    <scope>IDENTIFICATION</scope>
</reference>
<evidence type="ECO:0000313" key="8">
    <source>
        <dbReference type="Ensembl" id="ENSCPGP00000024495.1"/>
    </source>
</evidence>
<name>A0A8C3PST5_9CHAR</name>
<feature type="domain" description="Ciliary microtubule inner protein 2A-C-like" evidence="7">
    <location>
        <begin position="13"/>
        <end position="45"/>
    </location>
</feature>
<evidence type="ECO:0000256" key="2">
    <source>
        <dbReference type="ARBA" id="ARBA00022490"/>
    </source>
</evidence>
<keyword evidence="4" id="KW-0966">Cell projection</keyword>
<dbReference type="Ensembl" id="ENSCPGT00000026756.1">
    <property type="protein sequence ID" value="ENSCPGP00000024495.1"/>
    <property type="gene ID" value="ENSCPGG00000016864.1"/>
</dbReference>
<dbReference type="InterPro" id="IPR018902">
    <property type="entry name" value="CMI2A-C-like_dom"/>
</dbReference>
<keyword evidence="2" id="KW-0963">Cytoplasm</keyword>
<keyword evidence="3" id="KW-0206">Cytoskeleton</keyword>
<evidence type="ECO:0000259" key="7">
    <source>
        <dbReference type="Pfam" id="PF10629"/>
    </source>
</evidence>
<dbReference type="Pfam" id="PF10629">
    <property type="entry name" value="CMI2B-like"/>
    <property type="match status" value="2"/>
</dbReference>
<keyword evidence="9" id="KW-1185">Reference proteome</keyword>
<evidence type="ECO:0000256" key="3">
    <source>
        <dbReference type="ARBA" id="ARBA00023212"/>
    </source>
</evidence>
<evidence type="ECO:0000313" key="9">
    <source>
        <dbReference type="Proteomes" id="UP000694419"/>
    </source>
</evidence>
<comment type="similarity">
    <text evidence="5">Belongs to the CIMIP2 family.</text>
</comment>
<dbReference type="GO" id="GO:0005930">
    <property type="term" value="C:axoneme"/>
    <property type="evidence" value="ECO:0007669"/>
    <property type="project" value="UniProtKB-SubCell"/>
</dbReference>
<feature type="compositionally biased region" description="Basic residues" evidence="6">
    <location>
        <begin position="112"/>
        <end position="122"/>
    </location>
</feature>